<keyword evidence="4" id="KW-0326">Glycosidase</keyword>
<organism evidence="6 7">
    <name type="scientific">Corynebacterium falsenii</name>
    <dbReference type="NCBI Taxonomy" id="108486"/>
    <lineage>
        <taxon>Bacteria</taxon>
        <taxon>Bacillati</taxon>
        <taxon>Actinomycetota</taxon>
        <taxon>Actinomycetes</taxon>
        <taxon>Mycobacteriales</taxon>
        <taxon>Corynebacteriaceae</taxon>
        <taxon>Corynebacterium</taxon>
    </lineage>
</organism>
<dbReference type="InterPro" id="IPR051214">
    <property type="entry name" value="GH32_Enzymes"/>
</dbReference>
<dbReference type="InterPro" id="IPR013320">
    <property type="entry name" value="ConA-like_dom_sf"/>
</dbReference>
<evidence type="ECO:0000313" key="7">
    <source>
        <dbReference type="Proteomes" id="UP000285278"/>
    </source>
</evidence>
<keyword evidence="7" id="KW-1185">Reference proteome</keyword>
<dbReference type="Gene3D" id="2.115.10.20">
    <property type="entry name" value="Glycosyl hydrolase domain, family 43"/>
    <property type="match status" value="1"/>
</dbReference>
<dbReference type="AlphaFoldDB" id="A0A418Q6B2"/>
<gene>
    <name evidence="6" type="ORF">D3M95_07635</name>
</gene>
<dbReference type="Proteomes" id="UP000285278">
    <property type="component" value="Unassembled WGS sequence"/>
</dbReference>
<dbReference type="OrthoDB" id="9776657at2"/>
<dbReference type="InterPro" id="IPR023296">
    <property type="entry name" value="Glyco_hydro_beta-prop_sf"/>
</dbReference>
<dbReference type="InterPro" id="IPR001362">
    <property type="entry name" value="Glyco_hydro_32"/>
</dbReference>
<dbReference type="PANTHER" id="PTHR43101">
    <property type="entry name" value="BETA-FRUCTOSIDASE"/>
    <property type="match status" value="1"/>
</dbReference>
<evidence type="ECO:0000256" key="3">
    <source>
        <dbReference type="ARBA" id="ARBA00022801"/>
    </source>
</evidence>
<evidence type="ECO:0000256" key="4">
    <source>
        <dbReference type="ARBA" id="ARBA00023295"/>
    </source>
</evidence>
<feature type="domain" description="Glycosyl hydrolase family 32 N-terminal" evidence="5">
    <location>
        <begin position="191"/>
        <end position="346"/>
    </location>
</feature>
<dbReference type="EC" id="3.2.1.26" evidence="2"/>
<evidence type="ECO:0000256" key="2">
    <source>
        <dbReference type="ARBA" id="ARBA00012758"/>
    </source>
</evidence>
<evidence type="ECO:0000256" key="1">
    <source>
        <dbReference type="ARBA" id="ARBA00009902"/>
    </source>
</evidence>
<proteinExistence type="inferred from homology"/>
<dbReference type="GO" id="GO:0005975">
    <property type="term" value="P:carbohydrate metabolic process"/>
    <property type="evidence" value="ECO:0007669"/>
    <property type="project" value="InterPro"/>
</dbReference>
<comment type="similarity">
    <text evidence="1">Belongs to the glycosyl hydrolase 32 family.</text>
</comment>
<reference evidence="6 7" key="1">
    <citation type="submission" date="2018-09" db="EMBL/GenBank/DDBJ databases">
        <title>Optimization and identification of Corynebacterium falsenii FN1-14 from fish paste.</title>
        <authorList>
            <person name="Daroonpunt R."/>
            <person name="Tanasupawat S."/>
        </authorList>
    </citation>
    <scope>NUCLEOTIDE SEQUENCE [LARGE SCALE GENOMIC DNA]</scope>
    <source>
        <strain evidence="6 7">FN1-14</strain>
    </source>
</reference>
<dbReference type="InterPro" id="IPR013148">
    <property type="entry name" value="Glyco_hydro_32_N"/>
</dbReference>
<comment type="caution">
    <text evidence="6">The sequence shown here is derived from an EMBL/GenBank/DDBJ whole genome shotgun (WGS) entry which is preliminary data.</text>
</comment>
<dbReference type="SMART" id="SM00640">
    <property type="entry name" value="Glyco_32"/>
    <property type="match status" value="1"/>
</dbReference>
<dbReference type="GO" id="GO:0004564">
    <property type="term" value="F:beta-fructofuranosidase activity"/>
    <property type="evidence" value="ECO:0007669"/>
    <property type="project" value="UniProtKB-EC"/>
</dbReference>
<dbReference type="Gene3D" id="2.60.120.560">
    <property type="entry name" value="Exo-inulinase, domain 1"/>
    <property type="match status" value="1"/>
</dbReference>
<dbReference type="SUPFAM" id="SSF49899">
    <property type="entry name" value="Concanavalin A-like lectins/glucanases"/>
    <property type="match status" value="1"/>
</dbReference>
<protein>
    <recommendedName>
        <fullName evidence="2">beta-fructofuranosidase</fullName>
        <ecNumber evidence="2">3.2.1.26</ecNumber>
    </recommendedName>
</protein>
<evidence type="ECO:0000259" key="5">
    <source>
        <dbReference type="Pfam" id="PF00251"/>
    </source>
</evidence>
<keyword evidence="3 6" id="KW-0378">Hydrolase</keyword>
<dbReference type="EMBL" id="QXJK01000007">
    <property type="protein sequence ID" value="RIX34421.1"/>
    <property type="molecule type" value="Genomic_DNA"/>
</dbReference>
<name>A0A418Q6B2_9CORY</name>
<dbReference type="SUPFAM" id="SSF75005">
    <property type="entry name" value="Arabinanase/levansucrase/invertase"/>
    <property type="match status" value="1"/>
</dbReference>
<sequence>MNGVMHSSSHKHRPELHITAETGVLEAPAGALIVDGSMHVFHQFRPRESAGSRWAHQVASEVAYDWDVCDDVVVPEGSGDGHDIDILAGSTVAIDERAAELFFVVTHPEDVSDDDALGTHITHRQRGPRTFTIHRAAIDDVSELTDVSDDPTHADPRVRRLGPIDVDDSRYAVSDLVTPCVIHRPDQTYPDQPWLMLALALEGSEDARIVVLRSADRQSWQVLGPLELPERTVRDSRPFAPRLVSMVDAATGATHDVLFITYEGVDGESKEVAGYVVGTLSGTEFNVRTPFRPIDYGHDFTRPRIIPFDNPVMFGLVGSHPSIESTWANCLSAPRYLTLSEGKLYQDILGAPSAVRAFSDYAFIWSARIKPHEGTVTVTVNGESADPLATITYQASEVTVTRHPGGDSRSAELGPDESGSLTIFYDSPVCEVFADGGAATLTSTMPSESRVASIDVSTADGAVVESSMQSSGRQIMRSCAGLTSPEEQERFQAEALIADRDVAEDLFED</sequence>
<accession>A0A418Q6B2</accession>
<dbReference type="Pfam" id="PF00251">
    <property type="entry name" value="Glyco_hydro_32N"/>
    <property type="match status" value="1"/>
</dbReference>
<evidence type="ECO:0000313" key="6">
    <source>
        <dbReference type="EMBL" id="RIX34421.1"/>
    </source>
</evidence>
<dbReference type="STRING" id="1451189.CFAL_07605"/>
<dbReference type="PANTHER" id="PTHR43101:SF1">
    <property type="entry name" value="BETA-FRUCTOSIDASE"/>
    <property type="match status" value="1"/>
</dbReference>